<keyword evidence="1 6" id="KW-0813">Transport</keyword>
<dbReference type="AlphaFoldDB" id="A0A975B6C7"/>
<keyword evidence="4 6" id="KW-0288">FMN</keyword>
<dbReference type="EMBL" id="CP061799">
    <property type="protein sequence ID" value="QTA79606.1"/>
    <property type="molecule type" value="Genomic_DNA"/>
</dbReference>
<comment type="cofactor">
    <cofactor evidence="6">
        <name>FMN</name>
        <dbReference type="ChEBI" id="CHEBI:58210"/>
    </cofactor>
</comment>
<comment type="similarity">
    <text evidence="6">Belongs to the RnfG family.</text>
</comment>
<dbReference type="InterPro" id="IPR010209">
    <property type="entry name" value="Ion_transpt_RnfG/RsxG"/>
</dbReference>
<dbReference type="PANTHER" id="PTHR36118">
    <property type="entry name" value="ION-TRANSLOCATING OXIDOREDUCTASE COMPLEX SUBUNIT G"/>
    <property type="match status" value="1"/>
</dbReference>
<keyword evidence="6" id="KW-0812">Transmembrane</keyword>
<keyword evidence="2 6" id="KW-0597">Phosphoprotein</keyword>
<dbReference type="GO" id="GO:0009055">
    <property type="term" value="F:electron transfer activity"/>
    <property type="evidence" value="ECO:0007669"/>
    <property type="project" value="InterPro"/>
</dbReference>
<dbReference type="PANTHER" id="PTHR36118:SF1">
    <property type="entry name" value="ION-TRANSLOCATING OXIDOREDUCTASE COMPLEX SUBUNIT G"/>
    <property type="match status" value="1"/>
</dbReference>
<dbReference type="GO" id="GO:0010181">
    <property type="term" value="F:FMN binding"/>
    <property type="evidence" value="ECO:0007669"/>
    <property type="project" value="InterPro"/>
</dbReference>
<evidence type="ECO:0000256" key="5">
    <source>
        <dbReference type="ARBA" id="ARBA00022982"/>
    </source>
</evidence>
<keyword evidence="5 6" id="KW-0249">Electron transport</keyword>
<dbReference type="InterPro" id="IPR007329">
    <property type="entry name" value="FMN-bd"/>
</dbReference>
<comment type="function">
    <text evidence="6">Part of a membrane-bound complex that couples electron transfer with translocation of ions across the membrane.</text>
</comment>
<accession>A0A975B6C7</accession>
<dbReference type="RefSeq" id="WP_207691343.1">
    <property type="nucleotide sequence ID" value="NZ_CP061799.1"/>
</dbReference>
<proteinExistence type="inferred from homology"/>
<keyword evidence="9" id="KW-1185">Reference proteome</keyword>
<organism evidence="8 9">
    <name type="scientific">Desulfonema limicola</name>
    <dbReference type="NCBI Taxonomy" id="45656"/>
    <lineage>
        <taxon>Bacteria</taxon>
        <taxon>Pseudomonadati</taxon>
        <taxon>Thermodesulfobacteriota</taxon>
        <taxon>Desulfobacteria</taxon>
        <taxon>Desulfobacterales</taxon>
        <taxon>Desulfococcaceae</taxon>
        <taxon>Desulfonema</taxon>
    </lineage>
</organism>
<dbReference type="KEGG" id="dli:dnl_18810"/>
<dbReference type="HAMAP" id="MF_00479">
    <property type="entry name" value="RsxG_RnfG"/>
    <property type="match status" value="1"/>
</dbReference>
<dbReference type="PIRSF" id="PIRSF006091">
    <property type="entry name" value="E_trnsport_RnfG"/>
    <property type="match status" value="1"/>
</dbReference>
<keyword evidence="3 6" id="KW-0285">Flavoprotein</keyword>
<keyword evidence="6" id="KW-1133">Transmembrane helix</keyword>
<feature type="domain" description="FMN-binding" evidence="7">
    <location>
        <begin position="124"/>
        <end position="215"/>
    </location>
</feature>
<dbReference type="Proteomes" id="UP000663720">
    <property type="component" value="Chromosome"/>
</dbReference>
<evidence type="ECO:0000313" key="9">
    <source>
        <dbReference type="Proteomes" id="UP000663720"/>
    </source>
</evidence>
<comment type="subunit">
    <text evidence="6">The complex is composed of six subunits: RnfA, RnfB, RnfC, RnfD, RnfE and RnfG.</text>
</comment>
<gene>
    <name evidence="8" type="primary">rnfG1</name>
    <name evidence="6" type="synonym">rnfG</name>
    <name evidence="8" type="ORF">dnl_18810</name>
</gene>
<keyword evidence="6" id="KW-1003">Cell membrane</keyword>
<dbReference type="Pfam" id="PF04205">
    <property type="entry name" value="FMN_bind"/>
    <property type="match status" value="1"/>
</dbReference>
<evidence type="ECO:0000313" key="8">
    <source>
        <dbReference type="EMBL" id="QTA79606.1"/>
    </source>
</evidence>
<comment type="subcellular location">
    <subcellularLocation>
        <location evidence="6">Cell membrane</location>
        <topology evidence="6">Single-pass membrane protein</topology>
    </subcellularLocation>
</comment>
<dbReference type="GO" id="GO:0005886">
    <property type="term" value="C:plasma membrane"/>
    <property type="evidence" value="ECO:0007669"/>
    <property type="project" value="UniProtKB-SubCell"/>
</dbReference>
<keyword evidence="6" id="KW-0472">Membrane</keyword>
<evidence type="ECO:0000256" key="6">
    <source>
        <dbReference type="HAMAP-Rule" id="MF_00479"/>
    </source>
</evidence>
<reference evidence="8" key="1">
    <citation type="journal article" date="2021" name="Microb. Physiol.">
        <title>Proteogenomic Insights into the Physiology of Marine, Sulfate-Reducing, Filamentous Desulfonema limicola and Desulfonema magnum.</title>
        <authorList>
            <person name="Schnaars V."/>
            <person name="Wohlbrand L."/>
            <person name="Scheve S."/>
            <person name="Hinrichs C."/>
            <person name="Reinhardt R."/>
            <person name="Rabus R."/>
        </authorList>
    </citation>
    <scope>NUCLEOTIDE SEQUENCE</scope>
    <source>
        <strain evidence="8">5ac10</strain>
    </source>
</reference>
<keyword evidence="6" id="KW-1278">Translocase</keyword>
<dbReference type="EC" id="7.-.-.-" evidence="6"/>
<evidence type="ECO:0000256" key="1">
    <source>
        <dbReference type="ARBA" id="ARBA00022448"/>
    </source>
</evidence>
<feature type="modified residue" description="FMN phosphoryl threonine" evidence="6">
    <location>
        <position position="198"/>
    </location>
</feature>
<dbReference type="GO" id="GO:0022900">
    <property type="term" value="P:electron transport chain"/>
    <property type="evidence" value="ECO:0007669"/>
    <property type="project" value="UniProtKB-UniRule"/>
</dbReference>
<dbReference type="SMART" id="SM00900">
    <property type="entry name" value="FMN_bind"/>
    <property type="match status" value="1"/>
</dbReference>
<evidence type="ECO:0000259" key="7">
    <source>
        <dbReference type="SMART" id="SM00900"/>
    </source>
</evidence>
<protein>
    <recommendedName>
        <fullName evidence="6">Ion-translocating oxidoreductase complex subunit G</fullName>
        <ecNumber evidence="6">7.-.-.-</ecNumber>
    </recommendedName>
    <alternativeName>
        <fullName evidence="6">Rnf electron transport complex subunit G</fullName>
    </alternativeName>
</protein>
<name>A0A975B6C7_9BACT</name>
<evidence type="ECO:0000256" key="4">
    <source>
        <dbReference type="ARBA" id="ARBA00022643"/>
    </source>
</evidence>
<evidence type="ECO:0000256" key="2">
    <source>
        <dbReference type="ARBA" id="ARBA00022553"/>
    </source>
</evidence>
<evidence type="ECO:0000256" key="3">
    <source>
        <dbReference type="ARBA" id="ARBA00022630"/>
    </source>
</evidence>
<sequence>MKPIQPMEPMPLGTLERIKNNNIIQAWLVLILALLFGSSLAGIQITLGPKIEENKINETREKVPELILGKEAALKMTEAGQSLNVMPHSFVVEKPGRKAAYNVYEALDTKKNRLGWVVKAKGQGYADKIELLFGLDAAVEKITGVFVLEQKETPGLGNKIVTDEWRGQYIGKSTAKPVGVIKGGGAGSDDINAITGATISSKAVTDIINSAIADIKGPLAEKAKGGK</sequence>